<feature type="region of interest" description="Disordered" evidence="1">
    <location>
        <begin position="1"/>
        <end position="65"/>
    </location>
</feature>
<evidence type="ECO:0000313" key="2">
    <source>
        <dbReference type="EMBL" id="PWK77434.1"/>
    </source>
</evidence>
<gene>
    <name evidence="2" type="ORF">LX99_03247</name>
</gene>
<protein>
    <submittedName>
        <fullName evidence="2">Uncharacterized protein</fullName>
    </submittedName>
</protein>
<name>A0A316H8V1_9SPHI</name>
<proteinExistence type="predicted"/>
<dbReference type="AlphaFoldDB" id="A0A316H8V1"/>
<reference evidence="2 3" key="1">
    <citation type="submission" date="2018-05" db="EMBL/GenBank/DDBJ databases">
        <title>Genomic Encyclopedia of Archaeal and Bacterial Type Strains, Phase II (KMG-II): from individual species to whole genera.</title>
        <authorList>
            <person name="Goeker M."/>
        </authorList>
    </citation>
    <scope>NUCLEOTIDE SEQUENCE [LARGE SCALE GENOMIC DNA]</scope>
    <source>
        <strain evidence="2 3">DSM 19975</strain>
    </source>
</reference>
<sequence>MGAPKKPNTKKIQDSENDEDDDDLEPQSSKKKLFDDDDDDLDVPLDDDLGRGGFESFDDEDEDDY</sequence>
<dbReference type="RefSeq" id="WP_022832111.1">
    <property type="nucleotide sequence ID" value="NZ_QGHA01000005.1"/>
</dbReference>
<keyword evidence="3" id="KW-1185">Reference proteome</keyword>
<organism evidence="2 3">
    <name type="scientific">Mucilaginibacter oryzae</name>
    <dbReference type="NCBI Taxonomy" id="468058"/>
    <lineage>
        <taxon>Bacteria</taxon>
        <taxon>Pseudomonadati</taxon>
        <taxon>Bacteroidota</taxon>
        <taxon>Sphingobacteriia</taxon>
        <taxon>Sphingobacteriales</taxon>
        <taxon>Sphingobacteriaceae</taxon>
        <taxon>Mucilaginibacter</taxon>
    </lineage>
</organism>
<dbReference type="EMBL" id="QGHA01000005">
    <property type="protein sequence ID" value="PWK77434.1"/>
    <property type="molecule type" value="Genomic_DNA"/>
</dbReference>
<comment type="caution">
    <text evidence="2">The sequence shown here is derived from an EMBL/GenBank/DDBJ whole genome shotgun (WGS) entry which is preliminary data.</text>
</comment>
<feature type="compositionally biased region" description="Acidic residues" evidence="1">
    <location>
        <begin position="15"/>
        <end position="25"/>
    </location>
</feature>
<evidence type="ECO:0000313" key="3">
    <source>
        <dbReference type="Proteomes" id="UP000245678"/>
    </source>
</evidence>
<feature type="compositionally biased region" description="Acidic residues" evidence="1">
    <location>
        <begin position="35"/>
        <end position="47"/>
    </location>
</feature>
<evidence type="ECO:0000256" key="1">
    <source>
        <dbReference type="SAM" id="MobiDB-lite"/>
    </source>
</evidence>
<dbReference type="Proteomes" id="UP000245678">
    <property type="component" value="Unassembled WGS sequence"/>
</dbReference>
<accession>A0A316H8V1</accession>
<feature type="compositionally biased region" description="Acidic residues" evidence="1">
    <location>
        <begin position="56"/>
        <end position="65"/>
    </location>
</feature>